<reference evidence="1 2" key="1">
    <citation type="journal article" date="2014" name="Genome Announc.">
        <title>Draft Genome Sequences of Three Strains of Bacteroides pyogenes Isolated from a Cat and Swine.</title>
        <authorList>
            <person name="Sakamoto M."/>
            <person name="Oshima K."/>
            <person name="Suda W."/>
            <person name="Kitamura K."/>
            <person name="Iida T."/>
            <person name="Hattori M."/>
            <person name="Ohkuma M."/>
        </authorList>
    </citation>
    <scope>NUCLEOTIDE SEQUENCE [LARGE SCALE GENOMIC DNA]</scope>
    <source>
        <strain evidence="1 2">JCM 6292</strain>
    </source>
</reference>
<dbReference type="EMBL" id="BAIQ01000008">
    <property type="protein sequence ID" value="GAE14902.1"/>
    <property type="molecule type" value="Genomic_DNA"/>
</dbReference>
<sequence>MALSAGSISITDMSGKPLLPLSITLPVMTVWENEGSVLHNNSSHHVGMNICL</sequence>
<organism evidence="1 2">
    <name type="scientific">Bacteroides pyogenes JCM 6292</name>
    <dbReference type="NCBI Taxonomy" id="1235809"/>
    <lineage>
        <taxon>Bacteria</taxon>
        <taxon>Pseudomonadati</taxon>
        <taxon>Bacteroidota</taxon>
        <taxon>Bacteroidia</taxon>
        <taxon>Bacteroidales</taxon>
        <taxon>Bacteroidaceae</taxon>
        <taxon>Bacteroides</taxon>
    </lineage>
</organism>
<accession>W4P557</accession>
<protein>
    <submittedName>
        <fullName evidence="1">Uncharacterized protein</fullName>
    </submittedName>
</protein>
<dbReference type="Proteomes" id="UP000018861">
    <property type="component" value="Unassembled WGS sequence"/>
</dbReference>
<name>W4P557_9BACE</name>
<evidence type="ECO:0000313" key="1">
    <source>
        <dbReference type="EMBL" id="GAE14902.1"/>
    </source>
</evidence>
<proteinExistence type="predicted"/>
<dbReference type="AlphaFoldDB" id="W4P557"/>
<evidence type="ECO:0000313" key="2">
    <source>
        <dbReference type="Proteomes" id="UP000018861"/>
    </source>
</evidence>
<comment type="caution">
    <text evidence="1">The sequence shown here is derived from an EMBL/GenBank/DDBJ whole genome shotgun (WGS) entry which is preliminary data.</text>
</comment>
<gene>
    <name evidence="1" type="ORF">JCM6292_1097</name>
</gene>